<evidence type="ECO:0000313" key="2">
    <source>
        <dbReference type="EMBL" id="TCB53819.1"/>
    </source>
</evidence>
<dbReference type="PANTHER" id="PTHR33678">
    <property type="entry name" value="BLL1576 PROTEIN"/>
    <property type="match status" value="1"/>
</dbReference>
<accession>A0A4R0EDP9</accession>
<gene>
    <name evidence="2" type="ORF">E0H85_16605</name>
</gene>
<dbReference type="AlphaFoldDB" id="A0A4R0EDP9"/>
<sequence>QMRPWALGRKNWLFAGSLRSGQRAANIMTLIQSAKLNGLNPYAYLSDVLKRLPTQKMSQIEELLPHKWKPA</sequence>
<comment type="caution">
    <text evidence="2">The sequence shown here is derived from an EMBL/GenBank/DDBJ whole genome shotgun (WGS) entry which is preliminary data.</text>
</comment>
<dbReference type="RefSeq" id="WP_131272243.1">
    <property type="nucleotide sequence ID" value="NZ_SJOA01000040.1"/>
</dbReference>
<proteinExistence type="predicted"/>
<dbReference type="PANTHER" id="PTHR33678:SF1">
    <property type="entry name" value="BLL1576 PROTEIN"/>
    <property type="match status" value="1"/>
</dbReference>
<dbReference type="EMBL" id="SJOA01000040">
    <property type="protein sequence ID" value="TCB53819.1"/>
    <property type="molecule type" value="Genomic_DNA"/>
</dbReference>
<reference evidence="2 3" key="1">
    <citation type="submission" date="2019-02" db="EMBL/GenBank/DDBJ databases">
        <title>High diversity of culturable Acinetobacter species in natural soil and water ecosystems.</title>
        <authorList>
            <person name="Radolfova-Krizova L."/>
            <person name="Nemec A."/>
        </authorList>
    </citation>
    <scope>NUCLEOTIDE SEQUENCE [LARGE SCALE GENOMIC DNA]</scope>
    <source>
        <strain evidence="2 3">ANC 4281</strain>
    </source>
</reference>
<dbReference type="InterPro" id="IPR039552">
    <property type="entry name" value="IS66_C"/>
</dbReference>
<feature type="domain" description="Transposase IS66 C-terminal" evidence="1">
    <location>
        <begin position="29"/>
        <end position="66"/>
    </location>
</feature>
<evidence type="ECO:0000313" key="3">
    <source>
        <dbReference type="Proteomes" id="UP000291380"/>
    </source>
</evidence>
<dbReference type="Proteomes" id="UP000291380">
    <property type="component" value="Unassembled WGS sequence"/>
</dbReference>
<dbReference type="Pfam" id="PF13817">
    <property type="entry name" value="DDE_Tnp_IS66_C"/>
    <property type="match status" value="1"/>
</dbReference>
<feature type="non-terminal residue" evidence="2">
    <location>
        <position position="1"/>
    </location>
</feature>
<name>A0A4R0EDP9_9GAMM</name>
<organism evidence="2 3">
    <name type="scientific">Acinetobacter terrae</name>
    <dbReference type="NCBI Taxonomy" id="2731247"/>
    <lineage>
        <taxon>Bacteria</taxon>
        <taxon>Pseudomonadati</taxon>
        <taxon>Pseudomonadota</taxon>
        <taxon>Gammaproteobacteria</taxon>
        <taxon>Moraxellales</taxon>
        <taxon>Moraxellaceae</taxon>
        <taxon>Acinetobacter</taxon>
        <taxon>Acinetobacter Taxon 24</taxon>
    </lineage>
</organism>
<evidence type="ECO:0000259" key="1">
    <source>
        <dbReference type="Pfam" id="PF13817"/>
    </source>
</evidence>
<protein>
    <submittedName>
        <fullName evidence="2">Transposase</fullName>
    </submittedName>
</protein>
<dbReference type="InterPro" id="IPR052344">
    <property type="entry name" value="Transposase-related"/>
</dbReference>
<dbReference type="OrthoDB" id="9800877at2"/>